<dbReference type="AlphaFoldDB" id="K3W447"/>
<dbReference type="EMBL" id="HE804045">
    <property type="protein sequence ID" value="CCH27428.1"/>
    <property type="molecule type" value="Genomic_DNA"/>
</dbReference>
<reference evidence="1 2" key="1">
    <citation type="journal article" date="2012" name="BMC Genomics">
        <title>Complete genome sequence of Saccharothrix espanaensis DSM 44229T and comparison to the other completely sequenced Pseudonocardiaceae.</title>
        <authorList>
            <person name="Strobel T."/>
            <person name="Al-Dilaimi A."/>
            <person name="Blom J."/>
            <person name="Gessner A."/>
            <person name="Kalinowski J."/>
            <person name="Luzhetska M."/>
            <person name="Puhler A."/>
            <person name="Szczepanowski R."/>
            <person name="Bechthold A."/>
            <person name="Ruckert C."/>
        </authorList>
    </citation>
    <scope>NUCLEOTIDE SEQUENCE [LARGE SCALE GENOMIC DNA]</scope>
    <source>
        <strain evidence="2">ATCC 51144 / DSM 44229 / JCM 9112 / NBRC 15066 / NRRL 15764</strain>
    </source>
</reference>
<evidence type="ECO:0000313" key="1">
    <source>
        <dbReference type="EMBL" id="CCH27428.1"/>
    </source>
</evidence>
<protein>
    <submittedName>
        <fullName evidence="1">Uncharacterized protein</fullName>
    </submittedName>
</protein>
<gene>
    <name evidence="1" type="ordered locus">BN6_00940</name>
</gene>
<organism evidence="1 2">
    <name type="scientific">Saccharothrix espanaensis (strain ATCC 51144 / DSM 44229 / JCM 9112 / NBRC 15066 / NRRL 15764)</name>
    <dbReference type="NCBI Taxonomy" id="1179773"/>
    <lineage>
        <taxon>Bacteria</taxon>
        <taxon>Bacillati</taxon>
        <taxon>Actinomycetota</taxon>
        <taxon>Actinomycetes</taxon>
        <taxon>Pseudonocardiales</taxon>
        <taxon>Pseudonocardiaceae</taxon>
        <taxon>Saccharothrix</taxon>
    </lineage>
</organism>
<dbReference type="PATRIC" id="fig|1179773.3.peg.94"/>
<dbReference type="STRING" id="1179773.BN6_00940"/>
<keyword evidence="2" id="KW-1185">Reference proteome</keyword>
<sequence>MFTPKSVRPASTVFPMEANLFSLVSESDPSLVYAWGMEIVDDDRTDTVLYRRDPATGRSLVAQHSSAEAALRRWGRRLPLRLVWDFEEQEHDAVFHVTGATERD</sequence>
<proteinExistence type="predicted"/>
<evidence type="ECO:0000313" key="2">
    <source>
        <dbReference type="Proteomes" id="UP000006281"/>
    </source>
</evidence>
<name>K3W447_SACES</name>
<dbReference type="KEGG" id="sesp:BN6_00940"/>
<accession>K3W447</accession>
<dbReference type="Proteomes" id="UP000006281">
    <property type="component" value="Chromosome"/>
</dbReference>
<dbReference type="HOGENOM" id="CLU_2248170_0_0_11"/>